<comment type="subcellular location">
    <subcellularLocation>
        <location evidence="1">Nucleus</location>
        <location evidence="1">Nucleolus</location>
    </subcellularLocation>
</comment>
<feature type="compositionally biased region" description="Gly residues" evidence="7">
    <location>
        <begin position="1158"/>
        <end position="1169"/>
    </location>
</feature>
<dbReference type="PANTHER" id="PTHR23183">
    <property type="entry name" value="NOP14"/>
    <property type="match status" value="1"/>
</dbReference>
<feature type="compositionally biased region" description="Basic and acidic residues" evidence="7">
    <location>
        <begin position="968"/>
        <end position="983"/>
    </location>
</feature>
<feature type="compositionally biased region" description="Basic and acidic residues" evidence="7">
    <location>
        <begin position="174"/>
        <end position="186"/>
    </location>
</feature>
<feature type="region of interest" description="Disordered" evidence="7">
    <location>
        <begin position="1"/>
        <end position="50"/>
    </location>
</feature>
<feature type="region of interest" description="Disordered" evidence="7">
    <location>
        <begin position="968"/>
        <end position="990"/>
    </location>
</feature>
<reference evidence="8" key="1">
    <citation type="submission" date="2014-11" db="EMBL/GenBank/DDBJ databases">
        <authorList>
            <person name="Otto D Thomas"/>
            <person name="Naeem Raeece"/>
        </authorList>
    </citation>
    <scope>NUCLEOTIDE SEQUENCE</scope>
</reference>
<evidence type="ECO:0000256" key="2">
    <source>
        <dbReference type="ARBA" id="ARBA00007466"/>
    </source>
</evidence>
<sequence length="1176" mass="130472">MVNPFEEKQNKKRHFNVINDKVKGEKKKGAKARAAQTSERKRQLLSDYKADSKSNKFVDKRFGEGDQSIGAEERALKRFQNLRQKKAKKNFSLSDQPGGGEGGLSLTHGGKPLEHLGDDDLIGDLGSEDFSDGGEDAHLAEARFGGGEKKGAKRDRGGEEGEEEEDEDEDEEGGKEGQPKKTRREVYAEIVAKSKLAKAAKAREKMEMDDRLTALDSEWKGLQGLLQFRGTREEEKQKERESGQGPDEFDKLAATLQFEARAKAAERLKTPEEIAKDKAERLKKKEAERRRRALGEEEEEDASRKDKRRKIVEEEDEEDLDEDEDEEDDEDDEDEDDEEDDEDEEGDGESEEEEEEEEDEDEDGDGEEEEEEDGEEEERPEDKNEMEEEEGDDNDDADSAEEDDEGDDEQEEEEESEEEEEESEEEEEEEEEDTEAKLLKQLLSQQPITNGKHSSSPKQEKKVEEEEESEEEDDDEGEDETMDAGEASRSLPLPQSAEETGTKEPEFDFADDDEELTEEEEEEDEQGEEKKEKTKTTKGAVLPSLGEEGDPLENEGLEDENLPFVFEPPPKTERDIAAFFKGKTPRQCWKIVERIRTAAAAAGGVETKDRLQSLLLACTVYLALERATDSKEKAAGRGYNLHALQWSLGSPLQELAEPHIVVLGGLFRRLILRMASRSFPSESEEFSKLRNLLASKENDKRIKNVVGEEETQEGDVKGKGGEALPLPKIVRVALEKRGIRLTDPLVASVPSLLDLAFLDLVPLFFPLTDHRHPITTPSLLLLDSWALRLSGLGAYGRSAFGLWGDPGQEGVGGRKEKKQKKHVAAPFLSEAVEGGVVSPLVLRTAILALSMQRVFLSGAEKTATSLFALGGSLLHTACALFARVLRLSPVSGEKEKEKEKGTKGRKGAVGEEGVGKAVDLLALISAAADGLSGSLKSLDAHDGSAHLPAASFGRPTAEASLRLLKSSGEGRAKGALKGKEKAKGGNQTSLDDAEGRVRALLELCDRLATRPLKALSLHYKKPIGLKMLDPAFRDPSDPRESARLAKRGRGDDPEMEEHKRLQREVKEARRSVSRQIRRDSEFIAAVENKERIRVDKKRAAKLKEVMTTLERDQAEYKLMKTTGGTMDTSLQAYRPGKKGKKGRMAGNETEQNRRSRGGMSGKRGGAAGRGRGRGRG</sequence>
<dbReference type="InterPro" id="IPR007276">
    <property type="entry name" value="Nop14"/>
</dbReference>
<feature type="region of interest" description="Disordered" evidence="7">
    <location>
        <begin position="1120"/>
        <end position="1176"/>
    </location>
</feature>
<feature type="compositionally biased region" description="Basic and acidic residues" evidence="7">
    <location>
        <begin position="135"/>
        <end position="159"/>
    </location>
</feature>
<feature type="compositionally biased region" description="Basic and acidic residues" evidence="7">
    <location>
        <begin position="260"/>
        <end position="295"/>
    </location>
</feature>
<evidence type="ECO:0000256" key="5">
    <source>
        <dbReference type="ARBA" id="ARBA00023242"/>
    </source>
</evidence>
<feature type="compositionally biased region" description="Acidic residues" evidence="7">
    <location>
        <begin position="160"/>
        <end position="173"/>
    </location>
</feature>
<dbReference type="AlphaFoldDB" id="A0A0G4HXP0"/>
<comment type="function">
    <text evidence="6">Involved in nucleolar processing of pre-18S ribosomal RNA. Has a role in the nuclear export of 40S pre-ribosomal subunit to the cytoplasm.</text>
</comment>
<evidence type="ECO:0008006" key="9">
    <source>
        <dbReference type="Google" id="ProtNLM"/>
    </source>
</evidence>
<evidence type="ECO:0000256" key="6">
    <source>
        <dbReference type="ARBA" id="ARBA00024695"/>
    </source>
</evidence>
<gene>
    <name evidence="8" type="ORF">Cvel_9306</name>
</gene>
<feature type="compositionally biased region" description="Polar residues" evidence="7">
    <location>
        <begin position="1122"/>
        <end position="1131"/>
    </location>
</feature>
<dbReference type="GO" id="GO:0030490">
    <property type="term" value="P:maturation of SSU-rRNA"/>
    <property type="evidence" value="ECO:0007669"/>
    <property type="project" value="TreeGrafter"/>
</dbReference>
<proteinExistence type="inferred from homology"/>
<name>A0A0G4HXP0_9ALVE</name>
<keyword evidence="4" id="KW-0698">rRNA processing</keyword>
<dbReference type="Pfam" id="PF04147">
    <property type="entry name" value="Nop14"/>
    <property type="match status" value="3"/>
</dbReference>
<feature type="compositionally biased region" description="Acidic residues" evidence="7">
    <location>
        <begin position="119"/>
        <end position="134"/>
    </location>
</feature>
<dbReference type="PANTHER" id="PTHR23183:SF0">
    <property type="entry name" value="NUCLEOLAR PROTEIN 14"/>
    <property type="match status" value="1"/>
</dbReference>
<dbReference type="VEuPathDB" id="CryptoDB:Cvel_9306"/>
<dbReference type="GO" id="GO:0030692">
    <property type="term" value="C:Noc4p-Nop14p complex"/>
    <property type="evidence" value="ECO:0007669"/>
    <property type="project" value="TreeGrafter"/>
</dbReference>
<dbReference type="EMBL" id="CDMZ01004283">
    <property type="protein sequence ID" value="CEM49272.1"/>
    <property type="molecule type" value="Genomic_DNA"/>
</dbReference>
<comment type="similarity">
    <text evidence="2">Belongs to the NOP14 family.</text>
</comment>
<feature type="compositionally biased region" description="Acidic residues" evidence="7">
    <location>
        <begin position="465"/>
        <end position="483"/>
    </location>
</feature>
<keyword evidence="3" id="KW-0690">Ribosome biogenesis</keyword>
<evidence type="ECO:0000256" key="1">
    <source>
        <dbReference type="ARBA" id="ARBA00004604"/>
    </source>
</evidence>
<keyword evidence="5" id="KW-0539">Nucleus</keyword>
<accession>A0A0G4HXP0</accession>
<feature type="compositionally biased region" description="Polar residues" evidence="7">
    <location>
        <begin position="442"/>
        <end position="457"/>
    </location>
</feature>
<feature type="compositionally biased region" description="Basic and acidic residues" evidence="7">
    <location>
        <begin position="230"/>
        <end position="242"/>
    </location>
</feature>
<feature type="compositionally biased region" description="Acidic residues" evidence="7">
    <location>
        <begin position="507"/>
        <end position="527"/>
    </location>
</feature>
<feature type="compositionally biased region" description="Acidic residues" evidence="7">
    <location>
        <begin position="547"/>
        <end position="561"/>
    </location>
</feature>
<dbReference type="GO" id="GO:0032040">
    <property type="term" value="C:small-subunit processome"/>
    <property type="evidence" value="ECO:0007669"/>
    <property type="project" value="InterPro"/>
</dbReference>
<feature type="region of interest" description="Disordered" evidence="7">
    <location>
        <begin position="80"/>
        <end position="186"/>
    </location>
</feature>
<feature type="compositionally biased region" description="Basic and acidic residues" evidence="7">
    <location>
        <begin position="1031"/>
        <end position="1060"/>
    </location>
</feature>
<evidence type="ECO:0000256" key="7">
    <source>
        <dbReference type="SAM" id="MobiDB-lite"/>
    </source>
</evidence>
<evidence type="ECO:0000256" key="3">
    <source>
        <dbReference type="ARBA" id="ARBA00022517"/>
    </source>
</evidence>
<protein>
    <recommendedName>
        <fullName evidence="9">Nucleolar protein 14</fullName>
    </recommendedName>
</protein>
<feature type="region of interest" description="Disordered" evidence="7">
    <location>
        <begin position="1029"/>
        <end position="1060"/>
    </location>
</feature>
<feature type="compositionally biased region" description="Acidic residues" evidence="7">
    <location>
        <begin position="313"/>
        <end position="434"/>
    </location>
</feature>
<feature type="region of interest" description="Disordered" evidence="7">
    <location>
        <begin position="226"/>
        <end position="563"/>
    </location>
</feature>
<evidence type="ECO:0000313" key="8">
    <source>
        <dbReference type="EMBL" id="CEM49272.1"/>
    </source>
</evidence>
<evidence type="ECO:0000256" key="4">
    <source>
        <dbReference type="ARBA" id="ARBA00022552"/>
    </source>
</evidence>
<feature type="compositionally biased region" description="Basic and acidic residues" evidence="7">
    <location>
        <begin position="38"/>
        <end position="50"/>
    </location>
</feature>
<organism evidence="8">
    <name type="scientific">Chromera velia CCMP2878</name>
    <dbReference type="NCBI Taxonomy" id="1169474"/>
    <lineage>
        <taxon>Eukaryota</taxon>
        <taxon>Sar</taxon>
        <taxon>Alveolata</taxon>
        <taxon>Colpodellida</taxon>
        <taxon>Chromeraceae</taxon>
        <taxon>Chromera</taxon>
    </lineage>
</organism>